<sequence>MEHRTSPEPGAFVQLAVERSGGRRRSHTSNLGDSQNPAITPTPSVALLAPTTRPPRPLSSGLLWLMQMQPLQPY</sequence>
<dbReference type="EMBL" id="CP075864">
    <property type="protein sequence ID" value="QYS95185.1"/>
    <property type="molecule type" value="Genomic_DNA"/>
</dbReference>
<gene>
    <name evidence="2" type="ORF">H0G86_002494</name>
</gene>
<dbReference type="Proteomes" id="UP000826661">
    <property type="component" value="Chromosome I"/>
</dbReference>
<accession>A0A8G0L8P0</accession>
<protein>
    <submittedName>
        <fullName evidence="2">Uncharacterized protein</fullName>
    </submittedName>
</protein>
<name>A0A8G0L8P0_9HYPO</name>
<evidence type="ECO:0000313" key="2">
    <source>
        <dbReference type="EMBL" id="QYS95185.1"/>
    </source>
</evidence>
<feature type="region of interest" description="Disordered" evidence="1">
    <location>
        <begin position="19"/>
        <end position="59"/>
    </location>
</feature>
<evidence type="ECO:0000256" key="1">
    <source>
        <dbReference type="SAM" id="MobiDB-lite"/>
    </source>
</evidence>
<reference evidence="2 3" key="1">
    <citation type="journal article" date="2021" name="BMC Genomics">
        <title>Telomere-to-telomere genome assembly of asparaginase-producing Trichoderma simmonsii.</title>
        <authorList>
            <person name="Chung D."/>
            <person name="Kwon Y.M."/>
            <person name="Yang Y."/>
        </authorList>
    </citation>
    <scope>NUCLEOTIDE SEQUENCE [LARGE SCALE GENOMIC DNA]</scope>
    <source>
        <strain evidence="2 3">GH-Sj1</strain>
    </source>
</reference>
<evidence type="ECO:0000313" key="3">
    <source>
        <dbReference type="Proteomes" id="UP000826661"/>
    </source>
</evidence>
<dbReference type="AlphaFoldDB" id="A0A8G0L8P0"/>
<proteinExistence type="predicted"/>
<organism evidence="2 3">
    <name type="scientific">Trichoderma simmonsii</name>
    <dbReference type="NCBI Taxonomy" id="1491479"/>
    <lineage>
        <taxon>Eukaryota</taxon>
        <taxon>Fungi</taxon>
        <taxon>Dikarya</taxon>
        <taxon>Ascomycota</taxon>
        <taxon>Pezizomycotina</taxon>
        <taxon>Sordariomycetes</taxon>
        <taxon>Hypocreomycetidae</taxon>
        <taxon>Hypocreales</taxon>
        <taxon>Hypocreaceae</taxon>
        <taxon>Trichoderma</taxon>
    </lineage>
</organism>
<feature type="compositionally biased region" description="Polar residues" evidence="1">
    <location>
        <begin position="28"/>
        <end position="43"/>
    </location>
</feature>
<keyword evidence="3" id="KW-1185">Reference proteome</keyword>